<dbReference type="Proteomes" id="UP001177140">
    <property type="component" value="Unassembled WGS sequence"/>
</dbReference>
<gene>
    <name evidence="2" type="ORF">MKW94_022988</name>
</gene>
<name>A0AA41V5L8_PAPNU</name>
<feature type="domain" description="F-box" evidence="1">
    <location>
        <begin position="15"/>
        <end position="65"/>
    </location>
</feature>
<protein>
    <recommendedName>
        <fullName evidence="1">F-box domain-containing protein</fullName>
    </recommendedName>
</protein>
<dbReference type="InterPro" id="IPR001810">
    <property type="entry name" value="F-box_dom"/>
</dbReference>
<accession>A0AA41V5L8</accession>
<organism evidence="2 3">
    <name type="scientific">Papaver nudicaule</name>
    <name type="common">Iceland poppy</name>
    <dbReference type="NCBI Taxonomy" id="74823"/>
    <lineage>
        <taxon>Eukaryota</taxon>
        <taxon>Viridiplantae</taxon>
        <taxon>Streptophyta</taxon>
        <taxon>Embryophyta</taxon>
        <taxon>Tracheophyta</taxon>
        <taxon>Spermatophyta</taxon>
        <taxon>Magnoliopsida</taxon>
        <taxon>Ranunculales</taxon>
        <taxon>Papaveraceae</taxon>
        <taxon>Papaveroideae</taxon>
        <taxon>Papaver</taxon>
    </lineage>
</organism>
<evidence type="ECO:0000313" key="3">
    <source>
        <dbReference type="Proteomes" id="UP001177140"/>
    </source>
</evidence>
<dbReference type="Pfam" id="PF08387">
    <property type="entry name" value="FBD"/>
    <property type="match status" value="1"/>
</dbReference>
<dbReference type="InterPro" id="IPR053781">
    <property type="entry name" value="F-box_AtFBL13-like"/>
</dbReference>
<dbReference type="SUPFAM" id="SSF81383">
    <property type="entry name" value="F-box domain"/>
    <property type="match status" value="1"/>
</dbReference>
<dbReference type="Gene3D" id="1.20.1280.50">
    <property type="match status" value="1"/>
</dbReference>
<keyword evidence="3" id="KW-1185">Reference proteome</keyword>
<proteinExistence type="predicted"/>
<dbReference type="SUPFAM" id="SSF52047">
    <property type="entry name" value="RNI-like"/>
    <property type="match status" value="1"/>
</dbReference>
<dbReference type="Pfam" id="PF00646">
    <property type="entry name" value="F-box"/>
    <property type="match status" value="1"/>
</dbReference>
<dbReference type="PANTHER" id="PTHR31900:SF30">
    <property type="entry name" value="SUPERFAMILY PROTEIN, PUTATIVE-RELATED"/>
    <property type="match status" value="1"/>
</dbReference>
<evidence type="ECO:0000259" key="1">
    <source>
        <dbReference type="PROSITE" id="PS50181"/>
    </source>
</evidence>
<dbReference type="InterPro" id="IPR006566">
    <property type="entry name" value="FBD"/>
</dbReference>
<dbReference type="PROSITE" id="PS50181">
    <property type="entry name" value="FBOX"/>
    <property type="match status" value="1"/>
</dbReference>
<sequence>MAKKACRSSLRREPVDQINTLPDDVLLRILSLVPTEQAVTTSFLSKRWKSLWTLLPALDFDYVRFCEKFNALSPYDRRRRFLDFVQHVFFLHEHQPLHNLRLAFDINEFNNNYVSEATLLVKSAMRSNCLTIDLDFNSQTEFPRYTTLPQCFFPHPSVSQLKLTRLNDLVSKCPCLKELHLIHCQIPSSFFELNTPGSNLKCLVLKNCVGNGGHSFEHASIDIPTLLQLHYSGAFSSGYLSVCNSKNLLEAEIDIWYRLHYEYKSLCKLLKDLQNVKFLTLSLSNLKVCYRALGLLISNPILRMKYYPQYIYNVDEEVVLQPHLLPSECVAHLRRIEIENFQGSKDEMELVKLILLSSLCLKEMVICMNSRYHYLKQRMGKEHSKTLKKKQAETIKKLLACTRASPDAKILLK</sequence>
<dbReference type="PANTHER" id="PTHR31900">
    <property type="entry name" value="F-BOX/RNI SUPERFAMILY PROTEIN-RELATED"/>
    <property type="match status" value="1"/>
</dbReference>
<dbReference type="AlphaFoldDB" id="A0AA41V5L8"/>
<evidence type="ECO:0000313" key="2">
    <source>
        <dbReference type="EMBL" id="MCL7032927.1"/>
    </source>
</evidence>
<dbReference type="InterPro" id="IPR050232">
    <property type="entry name" value="FBL13/AtMIF1-like"/>
</dbReference>
<comment type="caution">
    <text evidence="2">The sequence shown here is derived from an EMBL/GenBank/DDBJ whole genome shotgun (WGS) entry which is preliminary data.</text>
</comment>
<dbReference type="CDD" id="cd22160">
    <property type="entry name" value="F-box_AtFBL13-like"/>
    <property type="match status" value="1"/>
</dbReference>
<dbReference type="InterPro" id="IPR036047">
    <property type="entry name" value="F-box-like_dom_sf"/>
</dbReference>
<dbReference type="EMBL" id="JAJJMA010128552">
    <property type="protein sequence ID" value="MCL7032927.1"/>
    <property type="molecule type" value="Genomic_DNA"/>
</dbReference>
<reference evidence="2" key="1">
    <citation type="submission" date="2022-03" db="EMBL/GenBank/DDBJ databases">
        <title>A functionally conserved STORR gene fusion in Papaver species that diverged 16.8 million years ago.</title>
        <authorList>
            <person name="Catania T."/>
        </authorList>
    </citation>
    <scope>NUCLEOTIDE SEQUENCE</scope>
    <source>
        <strain evidence="2">S-191538</strain>
    </source>
</reference>